<name>A0A165EX81_9NEIS</name>
<comment type="caution">
    <text evidence="1">The sequence shown here is derived from an EMBL/GenBank/DDBJ whole genome shotgun (WGS) entry which is preliminary data.</text>
</comment>
<accession>A0A165EX81</accession>
<keyword evidence="2" id="KW-1185">Reference proteome</keyword>
<proteinExistence type="predicted"/>
<evidence type="ECO:0000313" key="1">
    <source>
        <dbReference type="EMBL" id="KZE28642.1"/>
    </source>
</evidence>
<dbReference type="GO" id="GO:0004347">
    <property type="term" value="F:glucose-6-phosphate isomerase activity"/>
    <property type="evidence" value="ECO:0007669"/>
    <property type="project" value="InterPro"/>
</dbReference>
<sequence>MELGKQLAKSIHGELTGQLGAAEHDSSTSRLIALYQKVNGVADAPRPAKPAVRTSRQPA</sequence>
<organism evidence="1 2">
    <name type="scientific">Crenobacter luteus</name>
    <dbReference type="NCBI Taxonomy" id="1452487"/>
    <lineage>
        <taxon>Bacteria</taxon>
        <taxon>Pseudomonadati</taxon>
        <taxon>Pseudomonadota</taxon>
        <taxon>Betaproteobacteria</taxon>
        <taxon>Neisseriales</taxon>
        <taxon>Neisseriaceae</taxon>
        <taxon>Crenobacter</taxon>
    </lineage>
</organism>
<protein>
    <submittedName>
        <fullName evidence="1">Uncharacterized protein</fullName>
    </submittedName>
</protein>
<dbReference type="AlphaFoldDB" id="A0A165EX81"/>
<dbReference type="InterPro" id="IPR023096">
    <property type="entry name" value="G6P_Isomerase_C"/>
</dbReference>
<dbReference type="STRING" id="1452487.AVW16_13750"/>
<dbReference type="Proteomes" id="UP000076625">
    <property type="component" value="Unassembled WGS sequence"/>
</dbReference>
<dbReference type="Gene3D" id="1.10.1390.10">
    <property type="match status" value="1"/>
</dbReference>
<dbReference type="EMBL" id="LQQU01000036">
    <property type="protein sequence ID" value="KZE28642.1"/>
    <property type="molecule type" value="Genomic_DNA"/>
</dbReference>
<gene>
    <name evidence="1" type="ORF">AVW16_13750</name>
</gene>
<evidence type="ECO:0000313" key="2">
    <source>
        <dbReference type="Proteomes" id="UP000076625"/>
    </source>
</evidence>
<dbReference type="GO" id="GO:0006096">
    <property type="term" value="P:glycolytic process"/>
    <property type="evidence" value="ECO:0007669"/>
    <property type="project" value="InterPro"/>
</dbReference>
<reference evidence="2" key="1">
    <citation type="submission" date="2016-01" db="EMBL/GenBank/DDBJ databases">
        <title>Draft genome of Chromobacterium sp. F49.</title>
        <authorList>
            <person name="Hong K.W."/>
        </authorList>
    </citation>
    <scope>NUCLEOTIDE SEQUENCE [LARGE SCALE GENOMIC DNA]</scope>
    <source>
        <strain evidence="2">CN10</strain>
    </source>
</reference>